<evidence type="ECO:0000256" key="2">
    <source>
        <dbReference type="ARBA" id="ARBA00007069"/>
    </source>
</evidence>
<comment type="similarity">
    <text evidence="2 8">Belongs to the binding-protein-dependent transport system permease family. CysTW subfamily.</text>
</comment>
<dbReference type="RefSeq" id="WP_115451859.1">
    <property type="nucleotide sequence ID" value="NZ_QNQT01000003.1"/>
</dbReference>
<evidence type="ECO:0000313" key="11">
    <source>
        <dbReference type="Proteomes" id="UP000257144"/>
    </source>
</evidence>
<keyword evidence="4 8" id="KW-1003">Cell membrane</keyword>
<dbReference type="InterPro" id="IPR035906">
    <property type="entry name" value="MetI-like_sf"/>
</dbReference>
<gene>
    <name evidence="10" type="primary">pstA</name>
    <name evidence="10" type="ORF">DRW41_10100</name>
</gene>
<evidence type="ECO:0000256" key="4">
    <source>
        <dbReference type="ARBA" id="ARBA00022475"/>
    </source>
</evidence>
<dbReference type="EMBL" id="QNQT01000003">
    <property type="protein sequence ID" value="RDU37031.1"/>
    <property type="molecule type" value="Genomic_DNA"/>
</dbReference>
<dbReference type="InterPro" id="IPR000515">
    <property type="entry name" value="MetI-like"/>
</dbReference>
<accession>A0A3D8GRZ5</accession>
<feature type="transmembrane region" description="Helical" evidence="8">
    <location>
        <begin position="267"/>
        <end position="286"/>
    </location>
</feature>
<dbReference type="NCBIfam" id="TIGR00974">
    <property type="entry name" value="3a0107s02c"/>
    <property type="match status" value="1"/>
</dbReference>
<dbReference type="GO" id="GO:0005886">
    <property type="term" value="C:plasma membrane"/>
    <property type="evidence" value="ECO:0007669"/>
    <property type="project" value="UniProtKB-SubCell"/>
</dbReference>
<dbReference type="Gene3D" id="1.10.3720.10">
    <property type="entry name" value="MetI-like"/>
    <property type="match status" value="1"/>
</dbReference>
<evidence type="ECO:0000256" key="5">
    <source>
        <dbReference type="ARBA" id="ARBA00022692"/>
    </source>
</evidence>
<organism evidence="10 11">
    <name type="scientific">Neobacillus piezotolerans</name>
    <dbReference type="NCBI Taxonomy" id="2259171"/>
    <lineage>
        <taxon>Bacteria</taxon>
        <taxon>Bacillati</taxon>
        <taxon>Bacillota</taxon>
        <taxon>Bacilli</taxon>
        <taxon>Bacillales</taxon>
        <taxon>Bacillaceae</taxon>
        <taxon>Neobacillus</taxon>
    </lineage>
</organism>
<evidence type="ECO:0000256" key="3">
    <source>
        <dbReference type="ARBA" id="ARBA00022448"/>
    </source>
</evidence>
<name>A0A3D8GRZ5_9BACI</name>
<protein>
    <recommendedName>
        <fullName evidence="8">Phosphate transport system permease protein PstA</fullName>
    </recommendedName>
</protein>
<keyword evidence="6 8" id="KW-1133">Transmembrane helix</keyword>
<dbReference type="Pfam" id="PF00528">
    <property type="entry name" value="BPD_transp_1"/>
    <property type="match status" value="1"/>
</dbReference>
<keyword evidence="5 8" id="KW-0812">Transmembrane</keyword>
<keyword evidence="3" id="KW-0813">Transport</keyword>
<dbReference type="PANTHER" id="PTHR43470">
    <property type="entry name" value="PHOSPHATE TRANSPORT SYSTEM PERMEASE PROTEIN PSTA-RELATED"/>
    <property type="match status" value="1"/>
</dbReference>
<dbReference type="Proteomes" id="UP000257144">
    <property type="component" value="Unassembled WGS sequence"/>
</dbReference>
<dbReference type="SUPFAM" id="SSF161098">
    <property type="entry name" value="MetI-like"/>
    <property type="match status" value="1"/>
</dbReference>
<dbReference type="PANTHER" id="PTHR43470:SF4">
    <property type="entry name" value="ABC TRANSPORTER PERMEASE PROTEIN YQGI-RELATED"/>
    <property type="match status" value="1"/>
</dbReference>
<comment type="subcellular location">
    <subcellularLocation>
        <location evidence="1 8">Cell membrane</location>
        <topology evidence="1 8">Multi-pass membrane protein</topology>
    </subcellularLocation>
</comment>
<dbReference type="OrthoDB" id="9807065at2"/>
<dbReference type="AlphaFoldDB" id="A0A3D8GRZ5"/>
<feature type="transmembrane region" description="Helical" evidence="8">
    <location>
        <begin position="20"/>
        <end position="44"/>
    </location>
</feature>
<evidence type="ECO:0000256" key="7">
    <source>
        <dbReference type="ARBA" id="ARBA00023136"/>
    </source>
</evidence>
<keyword evidence="11" id="KW-1185">Reference proteome</keyword>
<proteinExistence type="inferred from homology"/>
<feature type="domain" description="ABC transmembrane type-1" evidence="9">
    <location>
        <begin position="72"/>
        <end position="280"/>
    </location>
</feature>
<feature type="transmembrane region" description="Helical" evidence="8">
    <location>
        <begin position="139"/>
        <end position="158"/>
    </location>
</feature>
<dbReference type="GO" id="GO:0035435">
    <property type="term" value="P:phosphate ion transmembrane transport"/>
    <property type="evidence" value="ECO:0007669"/>
    <property type="project" value="InterPro"/>
</dbReference>
<comment type="caution">
    <text evidence="10">The sequence shown here is derived from an EMBL/GenBank/DDBJ whole genome shotgun (WGS) entry which is preliminary data.</text>
</comment>
<dbReference type="CDD" id="cd06261">
    <property type="entry name" value="TM_PBP2"/>
    <property type="match status" value="1"/>
</dbReference>
<dbReference type="InterPro" id="IPR005672">
    <property type="entry name" value="Phosphate_PstA"/>
</dbReference>
<feature type="transmembrane region" description="Helical" evidence="8">
    <location>
        <begin position="76"/>
        <end position="97"/>
    </location>
</feature>
<evidence type="ECO:0000313" key="10">
    <source>
        <dbReference type="EMBL" id="RDU37031.1"/>
    </source>
</evidence>
<keyword evidence="7 8" id="KW-0472">Membrane</keyword>
<sequence>MAASSRYKFKKANTFANTLFTVGLWTITTLVLILITGLLLYILFKGLPKITPGFLVGLPSEIEAGGGIGPFLFNSAYVLFISLAISIPVGVGSGVYLAEFAPDNRFTGWIRTCVENLASVPSIVFGLFGYVLFIDVFDIGLTILGAGVTLSLLNLPVITRVTEEAIQAVSPDLREASFALGATEFQTIAKVVIPAALNGIISGISLAACRAFGESALILMAGGTGTSGEMWDFNLLSQGGTLPVHLWYIQSEALVEDAKEIAEKASALLVLITLLITLAIRIPIWIKNRG</sequence>
<comment type="caution">
    <text evidence="8">Lacks conserved residue(s) required for the propagation of feature annotation.</text>
</comment>
<dbReference type="PROSITE" id="PS50928">
    <property type="entry name" value="ABC_TM1"/>
    <property type="match status" value="1"/>
</dbReference>
<dbReference type="GO" id="GO:0005315">
    <property type="term" value="F:phosphate transmembrane transporter activity"/>
    <property type="evidence" value="ECO:0007669"/>
    <property type="project" value="InterPro"/>
</dbReference>
<reference evidence="10 11" key="1">
    <citation type="submission" date="2018-07" db="EMBL/GenBank/DDBJ databases">
        <title>Bacillus sp. YLB-04 draft genome sequence.</title>
        <authorList>
            <person name="Yu L."/>
            <person name="Tang X."/>
        </authorList>
    </citation>
    <scope>NUCLEOTIDE SEQUENCE [LARGE SCALE GENOMIC DNA]</scope>
    <source>
        <strain evidence="10 11">YLB-04</strain>
    </source>
</reference>
<evidence type="ECO:0000256" key="8">
    <source>
        <dbReference type="RuleBase" id="RU363043"/>
    </source>
</evidence>
<feature type="transmembrane region" description="Helical" evidence="8">
    <location>
        <begin position="109"/>
        <end position="133"/>
    </location>
</feature>
<evidence type="ECO:0000256" key="1">
    <source>
        <dbReference type="ARBA" id="ARBA00004651"/>
    </source>
</evidence>
<evidence type="ECO:0000256" key="6">
    <source>
        <dbReference type="ARBA" id="ARBA00022989"/>
    </source>
</evidence>
<evidence type="ECO:0000259" key="9">
    <source>
        <dbReference type="PROSITE" id="PS50928"/>
    </source>
</evidence>